<dbReference type="InterPro" id="IPR001764">
    <property type="entry name" value="Glyco_hydro_3_N"/>
</dbReference>
<dbReference type="InterPro" id="IPR036881">
    <property type="entry name" value="Glyco_hydro_3_C_sf"/>
</dbReference>
<protein>
    <submittedName>
        <fullName evidence="6">Glycoside hydrolase family 3 C-terminal domain-containing protein</fullName>
    </submittedName>
</protein>
<dbReference type="Pfam" id="PF00933">
    <property type="entry name" value="Glyco_hydro_3"/>
    <property type="match status" value="1"/>
</dbReference>
<evidence type="ECO:0000256" key="4">
    <source>
        <dbReference type="RuleBase" id="RU361161"/>
    </source>
</evidence>
<dbReference type="SUPFAM" id="SSF52279">
    <property type="entry name" value="Beta-D-glucan exohydrolase, C-terminal domain"/>
    <property type="match status" value="1"/>
</dbReference>
<keyword evidence="4" id="KW-0326">Glycosidase</keyword>
<dbReference type="SUPFAM" id="SSF51445">
    <property type="entry name" value="(Trans)glycosidases"/>
    <property type="match status" value="1"/>
</dbReference>
<evidence type="ECO:0000313" key="6">
    <source>
        <dbReference type="EMBL" id="MCS0499679.1"/>
    </source>
</evidence>
<dbReference type="Gene3D" id="2.60.40.10">
    <property type="entry name" value="Immunoglobulins"/>
    <property type="match status" value="1"/>
</dbReference>
<dbReference type="PANTHER" id="PTHR42715:SF10">
    <property type="entry name" value="BETA-GLUCOSIDASE"/>
    <property type="match status" value="1"/>
</dbReference>
<dbReference type="InterPro" id="IPR026891">
    <property type="entry name" value="Fn3-like"/>
</dbReference>
<dbReference type="InterPro" id="IPR013783">
    <property type="entry name" value="Ig-like_fold"/>
</dbReference>
<keyword evidence="3" id="KW-0119">Carbohydrate metabolism</keyword>
<dbReference type="Proteomes" id="UP001205337">
    <property type="component" value="Unassembled WGS sequence"/>
</dbReference>
<dbReference type="EMBL" id="JANTHX010000007">
    <property type="protein sequence ID" value="MCS0499679.1"/>
    <property type="molecule type" value="Genomic_DNA"/>
</dbReference>
<name>A0ABT1ZG38_9MICO</name>
<dbReference type="Gene3D" id="3.20.20.300">
    <property type="entry name" value="Glycoside hydrolase, family 3, N-terminal domain"/>
    <property type="match status" value="1"/>
</dbReference>
<keyword evidence="7" id="KW-1185">Reference proteome</keyword>
<dbReference type="PRINTS" id="PR00133">
    <property type="entry name" value="GLHYDRLASE3"/>
</dbReference>
<evidence type="ECO:0000313" key="7">
    <source>
        <dbReference type="Proteomes" id="UP001205337"/>
    </source>
</evidence>
<dbReference type="GO" id="GO:0016787">
    <property type="term" value="F:hydrolase activity"/>
    <property type="evidence" value="ECO:0007669"/>
    <property type="project" value="UniProtKB-KW"/>
</dbReference>
<evidence type="ECO:0000256" key="2">
    <source>
        <dbReference type="ARBA" id="ARBA00022801"/>
    </source>
</evidence>
<dbReference type="InterPro" id="IPR017853">
    <property type="entry name" value="GH"/>
</dbReference>
<feature type="domain" description="Fibronectin type III-like" evidence="5">
    <location>
        <begin position="579"/>
        <end position="649"/>
    </location>
</feature>
<organism evidence="6 7">
    <name type="scientific">Protaetiibacter mangrovi</name>
    <dbReference type="NCBI Taxonomy" id="2970926"/>
    <lineage>
        <taxon>Bacteria</taxon>
        <taxon>Bacillati</taxon>
        <taxon>Actinomycetota</taxon>
        <taxon>Actinomycetes</taxon>
        <taxon>Micrococcales</taxon>
        <taxon>Microbacteriaceae</taxon>
        <taxon>Protaetiibacter</taxon>
    </lineage>
</organism>
<comment type="caution">
    <text evidence="6">The sequence shown here is derived from an EMBL/GenBank/DDBJ whole genome shotgun (WGS) entry which is preliminary data.</text>
</comment>
<dbReference type="Pfam" id="PF14310">
    <property type="entry name" value="Fn3-like"/>
    <property type="match status" value="1"/>
</dbReference>
<comment type="similarity">
    <text evidence="1 4">Belongs to the glycosyl hydrolase 3 family.</text>
</comment>
<dbReference type="Gene3D" id="3.40.50.1700">
    <property type="entry name" value="Glycoside hydrolase family 3 C-terminal domain"/>
    <property type="match status" value="1"/>
</dbReference>
<keyword evidence="2 4" id="KW-0378">Hydrolase</keyword>
<gene>
    <name evidence="6" type="ORF">NUH29_08970</name>
</gene>
<accession>A0ABT1ZG38</accession>
<proteinExistence type="inferred from homology"/>
<dbReference type="InterPro" id="IPR002772">
    <property type="entry name" value="Glyco_hydro_3_C"/>
</dbReference>
<dbReference type="InterPro" id="IPR019800">
    <property type="entry name" value="Glyco_hydro_3_AS"/>
</dbReference>
<dbReference type="RefSeq" id="WP_258798744.1">
    <property type="nucleotide sequence ID" value="NZ_JANTHX010000007.1"/>
</dbReference>
<dbReference type="PANTHER" id="PTHR42715">
    <property type="entry name" value="BETA-GLUCOSIDASE"/>
    <property type="match status" value="1"/>
</dbReference>
<evidence type="ECO:0000259" key="5">
    <source>
        <dbReference type="SMART" id="SM01217"/>
    </source>
</evidence>
<reference evidence="6 7" key="1">
    <citation type="submission" date="2022-08" db="EMBL/GenBank/DDBJ databases">
        <authorList>
            <person name="Li F."/>
        </authorList>
    </citation>
    <scope>NUCLEOTIDE SEQUENCE [LARGE SCALE GENOMIC DNA]</scope>
    <source>
        <strain evidence="6 7">10F1B-8-1</strain>
    </source>
</reference>
<evidence type="ECO:0000256" key="1">
    <source>
        <dbReference type="ARBA" id="ARBA00005336"/>
    </source>
</evidence>
<sequence>MTDATNLDGLTTEQKASLGSGADFWTTKAVGDIPSIMMTDGPHGLRKQAGDTDHLGISASVPATCFPPAVGLAQTWDPELAESVGAALGRECQANDVQVLLGPGVNLKRSPLGGRNFEYFSEEPLLSGAMGAGWVRGIQEQGVGASLKHFALNNQEDDRMRSSSDVDARPLRELYLRSFERVVRDAQPWTVMCSYNKVNGVQVAHDPFLLTRVLREEWGFEGVVVSDWGAVVDRVKSVAAGLDLQMPGGESGPDAAVAAAVADGSLDPAALDAVAERTARLARVAHAAREAGAAFDAGLHHALARHVAGRAVVLLKNDDALLPLAASGSIAVIGEFAQTPRYQGGGSSHVNPTMLDVPLDELRAAAPEANVSFAAGFTVDGSGVDADLAAEAVRIAAAADAAVLFLGLDASQESEGFDREHIELPEEQLDLLAQVIAVQPKTVVVLSHGGVLRLAPVADLAPAILDGALLGQAGGGAIADVLFGAVNPSGKLAETVPVRLQDTPAYLNFPGEGSHVRYGEGLFLGYRWYDARELEVTFPFGHGLSYTSFRYDALELAADGDGIRARVTLTNTGAREGREIVQAYVSLPDSSVQRPVRWLGGFASVELDAGETATVDLVIEGRDLAYWNVELDRFVVEPGDYAVAVGASSRDLRLDDDVDVEGEEVRTPLTMESTLGEVLAHPVAGALVAEQFAALPMAQADTAALGMDMMRMMMSVPIERIVGFAQGQVSREQIAQLIAAANAA</sequence>
<evidence type="ECO:0000256" key="3">
    <source>
        <dbReference type="ARBA" id="ARBA00023277"/>
    </source>
</evidence>
<dbReference type="InterPro" id="IPR050288">
    <property type="entry name" value="Cellulose_deg_GH3"/>
</dbReference>
<dbReference type="SMART" id="SM01217">
    <property type="entry name" value="Fn3_like"/>
    <property type="match status" value="1"/>
</dbReference>
<dbReference type="Pfam" id="PF01915">
    <property type="entry name" value="Glyco_hydro_3_C"/>
    <property type="match status" value="1"/>
</dbReference>
<dbReference type="PROSITE" id="PS00775">
    <property type="entry name" value="GLYCOSYL_HYDROL_F3"/>
    <property type="match status" value="1"/>
</dbReference>
<dbReference type="InterPro" id="IPR036962">
    <property type="entry name" value="Glyco_hydro_3_N_sf"/>
</dbReference>